<evidence type="ECO:0000313" key="3">
    <source>
        <dbReference type="Proteomes" id="UP001215598"/>
    </source>
</evidence>
<feature type="compositionally biased region" description="Basic and acidic residues" evidence="1">
    <location>
        <begin position="52"/>
        <end position="68"/>
    </location>
</feature>
<protein>
    <submittedName>
        <fullName evidence="2">Uncharacterized protein</fullName>
    </submittedName>
</protein>
<comment type="caution">
    <text evidence="2">The sequence shown here is derived from an EMBL/GenBank/DDBJ whole genome shotgun (WGS) entry which is preliminary data.</text>
</comment>
<feature type="compositionally biased region" description="Acidic residues" evidence="1">
    <location>
        <begin position="401"/>
        <end position="417"/>
    </location>
</feature>
<feature type="compositionally biased region" description="Basic and acidic residues" evidence="1">
    <location>
        <begin position="1"/>
        <end position="13"/>
    </location>
</feature>
<feature type="region of interest" description="Disordered" evidence="1">
    <location>
        <begin position="440"/>
        <end position="603"/>
    </location>
</feature>
<accession>A0AAD7J698</accession>
<organism evidence="2 3">
    <name type="scientific">Mycena metata</name>
    <dbReference type="NCBI Taxonomy" id="1033252"/>
    <lineage>
        <taxon>Eukaryota</taxon>
        <taxon>Fungi</taxon>
        <taxon>Dikarya</taxon>
        <taxon>Basidiomycota</taxon>
        <taxon>Agaricomycotina</taxon>
        <taxon>Agaricomycetes</taxon>
        <taxon>Agaricomycetidae</taxon>
        <taxon>Agaricales</taxon>
        <taxon>Marasmiineae</taxon>
        <taxon>Mycenaceae</taxon>
        <taxon>Mycena</taxon>
    </lineage>
</organism>
<dbReference type="AlphaFoldDB" id="A0AAD7J698"/>
<feature type="compositionally biased region" description="Acidic residues" evidence="1">
    <location>
        <begin position="205"/>
        <end position="220"/>
    </location>
</feature>
<feature type="compositionally biased region" description="Acidic residues" evidence="1">
    <location>
        <begin position="120"/>
        <end position="131"/>
    </location>
</feature>
<feature type="region of interest" description="Disordered" evidence="1">
    <location>
        <begin position="401"/>
        <end position="425"/>
    </location>
</feature>
<keyword evidence="3" id="KW-1185">Reference proteome</keyword>
<proteinExistence type="predicted"/>
<feature type="region of interest" description="Disordered" evidence="1">
    <location>
        <begin position="52"/>
        <end position="313"/>
    </location>
</feature>
<feature type="compositionally biased region" description="Acidic residues" evidence="1">
    <location>
        <begin position="17"/>
        <end position="28"/>
    </location>
</feature>
<evidence type="ECO:0000313" key="2">
    <source>
        <dbReference type="EMBL" id="KAJ7757894.1"/>
    </source>
</evidence>
<feature type="compositionally biased region" description="Acidic residues" evidence="1">
    <location>
        <begin position="249"/>
        <end position="258"/>
    </location>
</feature>
<feature type="compositionally biased region" description="Acidic residues" evidence="1">
    <location>
        <begin position="543"/>
        <end position="554"/>
    </location>
</feature>
<evidence type="ECO:0000256" key="1">
    <source>
        <dbReference type="SAM" id="MobiDB-lite"/>
    </source>
</evidence>
<dbReference type="EMBL" id="JARKIB010000043">
    <property type="protein sequence ID" value="KAJ7757894.1"/>
    <property type="molecule type" value="Genomic_DNA"/>
</dbReference>
<feature type="compositionally biased region" description="Pro residues" evidence="1">
    <location>
        <begin position="272"/>
        <end position="302"/>
    </location>
</feature>
<feature type="compositionally biased region" description="Acidic residues" evidence="1">
    <location>
        <begin position="593"/>
        <end position="603"/>
    </location>
</feature>
<sequence length="749" mass="83043">MAPKRKRDEREEAPPNPEEDELEEEGELDSGAGAGDEAARLKLEATRRRKCEYMQRQRAKRGEEERAKSKAAMRTFRSQLTGTAKEDYRARQNLYKATYRQRKAEGAGPAPRGRRIKNDLEDEEEPEEEPEDERHVIRAPLPPAPARLRAPKKTTPLPPAGSRAPKKTKAVSSSQAKPPPKRAPKGVSAAAPSKAGRKRKRPNDDTDVEPLEPETEEELEVQARHPKRPAKIPAKRQARAEGNLPDAPTTDEDPDEDLPPPLTMSLRGRHAPAPPAPPAPAPPAPPAPAPPAPPAPAPPAPPESSARKSKYHPKRCGRLAHCLTSKGGKIPLEYQKPKHFTFSKWVEYHPFPFLNADGTPVHVATFEAAMLNFCHEDLRYYHQKLLHNGRVPGILDTYLTEDEESPKEEEQHVEEEQNAGSIDLDIDELTPRLNFLPFDSPTPFHLQRTEEEDEGRAEGFFDPDEPPRGLSPPKPFESIIPTLASRAATPTLDSISPTPASRAVTPTLGDIHRNPSRSPSPFPVSPEQNALAPPERNDYGTPPEEELEDGGADEEAARIAELDVLAAELQAKHPAPPIDSGSPEELLDYGTPPEEELEDGGEDEEAARVARLNVNAAELHAYRASLHYDKRFDPLLYKPTAPTSLDVYDHNASKERSTGEILQIKKELVEGFEDFEEGASGVGSAEEPLPARWWEVPEMPWTPKDYAYREQKAKDGTWRRAFNSGQFFIIGVHRSRRDAGAAARIKGLK</sequence>
<gene>
    <name evidence="2" type="ORF">B0H16DRAFT_1885385</name>
</gene>
<feature type="compositionally biased region" description="Basic residues" evidence="1">
    <location>
        <begin position="224"/>
        <end position="237"/>
    </location>
</feature>
<name>A0AAD7J698_9AGAR</name>
<reference evidence="2" key="1">
    <citation type="submission" date="2023-03" db="EMBL/GenBank/DDBJ databases">
        <title>Massive genome expansion in bonnet fungi (Mycena s.s.) driven by repeated elements and novel gene families across ecological guilds.</title>
        <authorList>
            <consortium name="Lawrence Berkeley National Laboratory"/>
            <person name="Harder C.B."/>
            <person name="Miyauchi S."/>
            <person name="Viragh M."/>
            <person name="Kuo A."/>
            <person name="Thoen E."/>
            <person name="Andreopoulos B."/>
            <person name="Lu D."/>
            <person name="Skrede I."/>
            <person name="Drula E."/>
            <person name="Henrissat B."/>
            <person name="Morin E."/>
            <person name="Kohler A."/>
            <person name="Barry K."/>
            <person name="LaButti K."/>
            <person name="Morin E."/>
            <person name="Salamov A."/>
            <person name="Lipzen A."/>
            <person name="Mereny Z."/>
            <person name="Hegedus B."/>
            <person name="Baldrian P."/>
            <person name="Stursova M."/>
            <person name="Weitz H."/>
            <person name="Taylor A."/>
            <person name="Grigoriev I.V."/>
            <person name="Nagy L.G."/>
            <person name="Martin F."/>
            <person name="Kauserud H."/>
        </authorList>
    </citation>
    <scope>NUCLEOTIDE SEQUENCE</scope>
    <source>
        <strain evidence="2">CBHHK182m</strain>
    </source>
</reference>
<dbReference type="Proteomes" id="UP001215598">
    <property type="component" value="Unassembled WGS sequence"/>
</dbReference>
<feature type="region of interest" description="Disordered" evidence="1">
    <location>
        <begin position="1"/>
        <end position="37"/>
    </location>
</feature>